<comment type="caution">
    <text evidence="2">The sequence shown here is derived from an EMBL/GenBank/DDBJ whole genome shotgun (WGS) entry which is preliminary data.</text>
</comment>
<evidence type="ECO:0000313" key="2">
    <source>
        <dbReference type="EMBL" id="TLU96886.1"/>
    </source>
</evidence>
<dbReference type="AlphaFoldDB" id="A0A5R9KLF9"/>
<feature type="signal peptide" evidence="1">
    <location>
        <begin position="1"/>
        <end position="27"/>
    </location>
</feature>
<dbReference type="OrthoDB" id="5510929at2"/>
<keyword evidence="1" id="KW-0732">Signal</keyword>
<dbReference type="Proteomes" id="UP000309788">
    <property type="component" value="Unassembled WGS sequence"/>
</dbReference>
<sequence length="236" mass="25062">MVQITKSLSFIASAACFSTMLFMSSCSKENAVTPASEATVNSSSNLREGVGGITLAPEIIPTTEGTTCYGCAAGWQVIGLPFFGISNTQYLFGDITRPWVYPLDVPPTGTGTFLTIGAKVTTGVLGYSQTNLKNLKEGKKYKFKFSVSTSSIKTLDGETPLSPTIALHGAINTGPIELGNNPGKWITKTVTFTATQEIINGSKKLIFAAWPKSPYIGSSPAYANIHIPKHAVVEIN</sequence>
<dbReference type="PROSITE" id="PS51257">
    <property type="entry name" value="PROKAR_LIPOPROTEIN"/>
    <property type="match status" value="1"/>
</dbReference>
<accession>A0A5R9KLF9</accession>
<protein>
    <submittedName>
        <fullName evidence="2">Uncharacterized protein</fullName>
    </submittedName>
</protein>
<keyword evidence="3" id="KW-1185">Reference proteome</keyword>
<dbReference type="EMBL" id="VCEI01000011">
    <property type="protein sequence ID" value="TLU96886.1"/>
    <property type="molecule type" value="Genomic_DNA"/>
</dbReference>
<feature type="chain" id="PRO_5024303666" evidence="1">
    <location>
        <begin position="28"/>
        <end position="236"/>
    </location>
</feature>
<proteinExistence type="predicted"/>
<name>A0A5R9KLF9_9BACT</name>
<dbReference type="RefSeq" id="WP_138280582.1">
    <property type="nucleotide sequence ID" value="NZ_BMGE01000001.1"/>
</dbReference>
<evidence type="ECO:0000313" key="3">
    <source>
        <dbReference type="Proteomes" id="UP000309788"/>
    </source>
</evidence>
<gene>
    <name evidence="2" type="ORF">FEM55_07125</name>
</gene>
<reference evidence="2 3" key="1">
    <citation type="submission" date="2019-05" db="EMBL/GenBank/DDBJ databases">
        <authorList>
            <person name="Qu J.-H."/>
        </authorList>
    </citation>
    <scope>NUCLEOTIDE SEQUENCE [LARGE SCALE GENOMIC DNA]</scope>
    <source>
        <strain evidence="2 3">Z12</strain>
    </source>
</reference>
<evidence type="ECO:0000256" key="1">
    <source>
        <dbReference type="SAM" id="SignalP"/>
    </source>
</evidence>
<organism evidence="2 3">
    <name type="scientific">Dyadobacter sediminis</name>
    <dbReference type="NCBI Taxonomy" id="1493691"/>
    <lineage>
        <taxon>Bacteria</taxon>
        <taxon>Pseudomonadati</taxon>
        <taxon>Bacteroidota</taxon>
        <taxon>Cytophagia</taxon>
        <taxon>Cytophagales</taxon>
        <taxon>Spirosomataceae</taxon>
        <taxon>Dyadobacter</taxon>
    </lineage>
</organism>